<evidence type="ECO:0000256" key="2">
    <source>
        <dbReference type="ARBA" id="ARBA00010790"/>
    </source>
</evidence>
<dbReference type="InterPro" id="IPR007867">
    <property type="entry name" value="GMC_OxRtase_C"/>
</dbReference>
<evidence type="ECO:0000256" key="5">
    <source>
        <dbReference type="ARBA" id="ARBA00023002"/>
    </source>
</evidence>
<dbReference type="EMBL" id="JAFCJH010000017">
    <property type="protein sequence ID" value="MBR0797372.1"/>
    <property type="molecule type" value="Genomic_DNA"/>
</dbReference>
<comment type="caution">
    <text evidence="9">The sequence shown here is derived from an EMBL/GenBank/DDBJ whole genome shotgun (WGS) entry which is preliminary data.</text>
</comment>
<dbReference type="PANTHER" id="PTHR42784">
    <property type="entry name" value="PYRANOSE 2-OXIDASE"/>
    <property type="match status" value="1"/>
</dbReference>
<keyword evidence="4" id="KW-0274">FAD</keyword>
<evidence type="ECO:0000256" key="3">
    <source>
        <dbReference type="ARBA" id="ARBA00022630"/>
    </source>
</evidence>
<feature type="domain" description="FAD-binding" evidence="7">
    <location>
        <begin position="7"/>
        <end position="38"/>
    </location>
</feature>
<dbReference type="InterPro" id="IPR051473">
    <property type="entry name" value="P2Ox-like"/>
</dbReference>
<sequence length="647" mass="70093">MAGNCIKCDVAIVGSGFAGAIIANELSQKGISVVILEAGAGVPPNINGYMSRFYKADAKVPESAYPPDFVDSKGNMINPKDVAAGRPTVLSLLPDRWKKPDQSYLVQKGPAPFPSTYERVAGGTAHWLGTSLRLVPGDFRSKSNYGKNQKDFPLPDWPNAISAEKLSPYYARAEAELGVSADVKEQSFLGVSFSKDYSYPMPRIPPSLLDQRIGAALTQLTDDDTRFLGMGKPVNEIKVRSLPAARNSQPYRNRRACAGNTNCIPICPIQAKYDPTITLNEATNRGAQLIDHAVASEIVVEDGPVGRVSQINFIKYEKEAGPRTGEGCVKAKVYVIAANAIETPRLLLMSNNKGRTEKGVSNRSGQVGCNLMDHPYYVAWGLLPMTAKPVFPYRGPLITSGIGDLCDGPFRARRAAFRVDIGNEGWNYVIAGGAFGADPLVTTVDFVNGMNSSGLNQRQFTQLPQNNDALFGAGLAQKLNDLMTRQFRIGFLVEQTPEARNKVTVSKTVFDGLKLPRPEVSYDISHYTKQGIVAAYRMKELMFRKLGAQDFTETAAGDPAAFDEMIDGEKVTLTYGGAGHIMGTYRMGDDWQTSVVDSFQRSHDHNNLYLVGSGTFPTGGTANPTLTISALAMRTADSIAGDLKTQG</sequence>
<gene>
    <name evidence="9" type="ORF">JQ615_18450</name>
</gene>
<name>A0ABS5FKP9_9BRAD</name>
<dbReference type="SUPFAM" id="SSF51905">
    <property type="entry name" value="FAD/NAD(P)-binding domain"/>
    <property type="match status" value="1"/>
</dbReference>
<evidence type="ECO:0000259" key="7">
    <source>
        <dbReference type="Pfam" id="PF01494"/>
    </source>
</evidence>
<dbReference type="InterPro" id="IPR000172">
    <property type="entry name" value="GMC_OxRdtase_N"/>
</dbReference>
<dbReference type="Proteomes" id="UP001315278">
    <property type="component" value="Unassembled WGS sequence"/>
</dbReference>
<dbReference type="InterPro" id="IPR036188">
    <property type="entry name" value="FAD/NAD-bd_sf"/>
</dbReference>
<evidence type="ECO:0000313" key="9">
    <source>
        <dbReference type="EMBL" id="MBR0797372.1"/>
    </source>
</evidence>
<organism evidence="9 10">
    <name type="scientific">Bradyrhizobium jicamae</name>
    <dbReference type="NCBI Taxonomy" id="280332"/>
    <lineage>
        <taxon>Bacteria</taxon>
        <taxon>Pseudomonadati</taxon>
        <taxon>Pseudomonadota</taxon>
        <taxon>Alphaproteobacteria</taxon>
        <taxon>Hyphomicrobiales</taxon>
        <taxon>Nitrobacteraceae</taxon>
        <taxon>Bradyrhizobium</taxon>
    </lineage>
</organism>
<protein>
    <submittedName>
        <fullName evidence="9">GMC family oxidoreductase</fullName>
    </submittedName>
</protein>
<dbReference type="RefSeq" id="WP_212493288.1">
    <property type="nucleotide sequence ID" value="NZ_JAFCJH010000017.1"/>
</dbReference>
<keyword evidence="10" id="KW-1185">Reference proteome</keyword>
<dbReference type="Pfam" id="PF01494">
    <property type="entry name" value="FAD_binding_3"/>
    <property type="match status" value="1"/>
</dbReference>
<evidence type="ECO:0000259" key="8">
    <source>
        <dbReference type="Pfam" id="PF05199"/>
    </source>
</evidence>
<feature type="domain" description="Glucose-methanol-choline oxidoreductase N-terminal" evidence="6">
    <location>
        <begin position="252"/>
        <end position="375"/>
    </location>
</feature>
<dbReference type="Pfam" id="PF05199">
    <property type="entry name" value="GMC_oxred_C"/>
    <property type="match status" value="1"/>
</dbReference>
<evidence type="ECO:0000313" key="10">
    <source>
        <dbReference type="Proteomes" id="UP001315278"/>
    </source>
</evidence>
<dbReference type="Pfam" id="PF00732">
    <property type="entry name" value="GMC_oxred_N"/>
    <property type="match status" value="1"/>
</dbReference>
<evidence type="ECO:0000256" key="4">
    <source>
        <dbReference type="ARBA" id="ARBA00022827"/>
    </source>
</evidence>
<proteinExistence type="inferred from homology"/>
<feature type="domain" description="Glucose-methanol-choline oxidoreductase C-terminal" evidence="8">
    <location>
        <begin position="497"/>
        <end position="632"/>
    </location>
</feature>
<evidence type="ECO:0000256" key="1">
    <source>
        <dbReference type="ARBA" id="ARBA00001974"/>
    </source>
</evidence>
<accession>A0ABS5FKP9</accession>
<dbReference type="Gene3D" id="3.50.50.60">
    <property type="entry name" value="FAD/NAD(P)-binding domain"/>
    <property type="match status" value="2"/>
</dbReference>
<dbReference type="InterPro" id="IPR002938">
    <property type="entry name" value="FAD-bd"/>
</dbReference>
<comment type="cofactor">
    <cofactor evidence="1">
        <name>FAD</name>
        <dbReference type="ChEBI" id="CHEBI:57692"/>
    </cofactor>
</comment>
<evidence type="ECO:0000259" key="6">
    <source>
        <dbReference type="Pfam" id="PF00732"/>
    </source>
</evidence>
<reference evidence="10" key="1">
    <citation type="journal article" date="2021" name="ISME J.">
        <title>Evolutionary origin and ecological implication of a unique nif island in free-living Bradyrhizobium lineages.</title>
        <authorList>
            <person name="Tao J."/>
        </authorList>
    </citation>
    <scope>NUCLEOTIDE SEQUENCE [LARGE SCALE GENOMIC DNA]</scope>
    <source>
        <strain evidence="10">SZCCT0434</strain>
    </source>
</reference>
<keyword evidence="3" id="KW-0285">Flavoprotein</keyword>
<keyword evidence="5" id="KW-0560">Oxidoreductase</keyword>
<comment type="similarity">
    <text evidence="2">Belongs to the GMC oxidoreductase family.</text>
</comment>
<dbReference type="PANTHER" id="PTHR42784:SF1">
    <property type="entry name" value="PYRANOSE 2-OXIDASE"/>
    <property type="match status" value="1"/>
</dbReference>